<dbReference type="PATRIC" id="fig|49338.4.peg.1539"/>
<organism evidence="1">
    <name type="scientific">Desulfitobacterium hafniense</name>
    <name type="common">Desulfitobacterium frappieri</name>
    <dbReference type="NCBI Taxonomy" id="49338"/>
    <lineage>
        <taxon>Bacteria</taxon>
        <taxon>Bacillati</taxon>
        <taxon>Bacillota</taxon>
        <taxon>Clostridia</taxon>
        <taxon>Eubacteriales</taxon>
        <taxon>Desulfitobacteriaceae</taxon>
        <taxon>Desulfitobacterium</taxon>
    </lineage>
</organism>
<name>A0A098AXA1_DESHA</name>
<evidence type="ECO:0000313" key="1">
    <source>
        <dbReference type="EMBL" id="CDX00747.1"/>
    </source>
</evidence>
<dbReference type="EMBL" id="LK996017">
    <property type="protein sequence ID" value="CDX01316.1"/>
    <property type="molecule type" value="Genomic_DNA"/>
</dbReference>
<evidence type="ECO:0000313" key="2">
    <source>
        <dbReference type="EMBL" id="CDX01316.1"/>
    </source>
</evidence>
<accession>A0A098AXA1</accession>
<dbReference type="AlphaFoldDB" id="A0A098AXA1"/>
<dbReference type="RefSeq" id="WP_208925326.1">
    <property type="nucleotide sequence ID" value="NZ_LK996017.1"/>
</dbReference>
<protein>
    <submittedName>
        <fullName evidence="1">Uncharacterized protein</fullName>
    </submittedName>
</protein>
<reference evidence="1" key="1">
    <citation type="submission" date="2014-07" db="EMBL/GenBank/DDBJ databases">
        <authorList>
            <person name="Hornung V.Bastian."/>
        </authorList>
    </citation>
    <scope>NUCLEOTIDE SEQUENCE</scope>
    <source>
        <strain evidence="1">PCE-S</strain>
    </source>
</reference>
<gene>
    <name evidence="1" type="ORF">DPCES_0860</name>
    <name evidence="2" type="ORF">DPCES_1429</name>
</gene>
<dbReference type="EMBL" id="LK996017">
    <property type="protein sequence ID" value="CDX00747.1"/>
    <property type="molecule type" value="Genomic_DNA"/>
</dbReference>
<sequence length="68" mass="7619">MKMKLYTVGKAGSTEIGTLYATCITKAAKQFIATLDKPAKYELDSREQASIRYTDNHNLMGNFVITQK</sequence>
<proteinExistence type="predicted"/>